<dbReference type="InterPro" id="IPR010144">
    <property type="entry name" value="CRISPR-assoc_prot_Csd1-typ"/>
</dbReference>
<reference evidence="1 2" key="1">
    <citation type="submission" date="2018-08" db="EMBL/GenBank/DDBJ databases">
        <title>Meiothermus terrae DSM 26712 genome sequencing project.</title>
        <authorList>
            <person name="Da Costa M.S."/>
            <person name="Albuquerque L."/>
            <person name="Raposo P."/>
            <person name="Froufe H.J.C."/>
            <person name="Barroso C.S."/>
            <person name="Egas C."/>
        </authorList>
    </citation>
    <scope>NUCLEOTIDE SEQUENCE [LARGE SCALE GENOMIC DNA]</scope>
    <source>
        <strain evidence="1 2">DSM 26712</strain>
    </source>
</reference>
<dbReference type="Pfam" id="PF09709">
    <property type="entry name" value="Cas_Csd1"/>
    <property type="match status" value="1"/>
</dbReference>
<dbReference type="NCBIfam" id="TIGR01863">
    <property type="entry name" value="cas_Csd1"/>
    <property type="match status" value="1"/>
</dbReference>
<proteinExistence type="predicted"/>
<name>A0A399F4I5_9DEIN</name>
<dbReference type="Proteomes" id="UP000265715">
    <property type="component" value="Unassembled WGS sequence"/>
</dbReference>
<organism evidence="1 2">
    <name type="scientific">Calidithermus terrae</name>
    <dbReference type="NCBI Taxonomy" id="1408545"/>
    <lineage>
        <taxon>Bacteria</taxon>
        <taxon>Thermotogati</taxon>
        <taxon>Deinococcota</taxon>
        <taxon>Deinococci</taxon>
        <taxon>Thermales</taxon>
        <taxon>Thermaceae</taxon>
        <taxon>Calidithermus</taxon>
    </lineage>
</organism>
<dbReference type="EMBL" id="QXDL01000018">
    <property type="protein sequence ID" value="RIH89772.1"/>
    <property type="molecule type" value="Genomic_DNA"/>
</dbReference>
<keyword evidence="2" id="KW-1185">Reference proteome</keyword>
<dbReference type="OrthoDB" id="9778918at2"/>
<evidence type="ECO:0000313" key="2">
    <source>
        <dbReference type="Proteomes" id="UP000265715"/>
    </source>
</evidence>
<protein>
    <submittedName>
        <fullName evidence="1">CRISPR-associated protein Cas8c/Csd1, subtype I-C/DVULG</fullName>
    </submittedName>
</protein>
<dbReference type="RefSeq" id="WP_119313945.1">
    <property type="nucleotide sequence ID" value="NZ_QXDL01000018.1"/>
</dbReference>
<dbReference type="AlphaFoldDB" id="A0A399F4I5"/>
<gene>
    <name evidence="1" type="ORF">Mterra_00732</name>
</gene>
<comment type="caution">
    <text evidence="1">The sequence shown here is derived from an EMBL/GenBank/DDBJ whole genome shotgun (WGS) entry which is preliminary data.</text>
</comment>
<accession>A0A399F4I5</accession>
<evidence type="ECO:0000313" key="1">
    <source>
        <dbReference type="EMBL" id="RIH89772.1"/>
    </source>
</evidence>
<sequence>MLLQQLVAYAERLEREEAGGSSKAPFMYQEQPVRWLIYMDAQGNFQRLERTSDGSGKKSDRGKRLLTPHVIRTMAPRAKLLADNGEYVLGLSKEGADASKVQQRHELFKQEVLACAKATEIPEVWAVHRFLEVLDLSKLSLEADFSADDNLTFVVDGVRPIDLPEVQRYWADQFAVTEGANGAKGLKAECLISGAVGPVMDREPVKIKGIPGGQTSGMNFISANAAAFESYGLSASQIAPVRLDLAEKYANALNHLLKNESTHLRVGPVVYAFWTRTSPIPPVAELLKNPRGESVLDRLKRGAEARPKIAADAQQVRNAIQGIFSGREFTALPEDEFYAVSLSASGSRVVVRDHVTVTVKEVRRNLERYFESQELYDLEPFGIYALAGSLYRDANKEMVASVPTAITAFALKQTPLPWAFLAQLAARNRAEQRVTAPRAVLTRMVLISGGKIGMNELKRLEPDRPDSPGYHLGRLMALLEDLQYAALGKVNTTVTDRFYGSLSSTPVMPYRALMNGAQAHLSKLRKDPSKKGLHGLFERRIAEISLHLKSIPATLDLENQALFSLGYYHQKAEKFEAIAEAKAAQQAKQAEGGVQ</sequence>